<protein>
    <recommendedName>
        <fullName evidence="3">Fe2OG dioxygenase domain-containing protein</fullName>
    </recommendedName>
</protein>
<evidence type="ECO:0000259" key="3">
    <source>
        <dbReference type="PROSITE" id="PS51471"/>
    </source>
</evidence>
<dbReference type="PANTHER" id="PTHR47990">
    <property type="entry name" value="2-OXOGLUTARATE (2OG) AND FE(II)-DEPENDENT OXYGENASE SUPERFAMILY PROTEIN-RELATED"/>
    <property type="match status" value="1"/>
</dbReference>
<name>A0AA39WCP4_9PEZI</name>
<dbReference type="InterPro" id="IPR026992">
    <property type="entry name" value="DIOX_N"/>
</dbReference>
<evidence type="ECO:0000313" key="4">
    <source>
        <dbReference type="EMBL" id="KAK0610766.1"/>
    </source>
</evidence>
<dbReference type="PROSITE" id="PS51471">
    <property type="entry name" value="FE2OG_OXY"/>
    <property type="match status" value="1"/>
</dbReference>
<dbReference type="Proteomes" id="UP001175000">
    <property type="component" value="Unassembled WGS sequence"/>
</dbReference>
<comment type="caution">
    <text evidence="4">The sequence shown here is derived from an EMBL/GenBank/DDBJ whole genome shotgun (WGS) entry which is preliminary data.</text>
</comment>
<dbReference type="Pfam" id="PF03171">
    <property type="entry name" value="2OG-FeII_Oxy"/>
    <property type="match status" value="1"/>
</dbReference>
<feature type="domain" description="Fe2OG dioxygenase" evidence="3">
    <location>
        <begin position="221"/>
        <end position="324"/>
    </location>
</feature>
<sequence>MSTTTTSSPTTLWLATGNGPISRPILPHPPRDALPSEIPLIDISPILSPSLSARQSVATQIRHAATTSGFFYMTGHGIPTPVTEAARRASLDFFRQDNDTKKKVHTSLSEHHKYKVGWKGNQELQINPFESRDQRESFSWRYDARYDPSVEDTDKIPEEVAAFLKTDSDGFPWSKTGDVPHFEKAVVECWQAVLELGRALVRNMALALGLQETAWDEKFAYPDAAVALNWYPTQKPGSGEKDVSIGSHTDFQLFTILWQDEVGGLQVLDREGRWLRARPMEGTFVVNFGDYMQRITNDRFLSTVHRVQNRSGKERLSMAFFFGFNLNESCGVLDTCVEEGEEMKYEEVSCFEWTQRRLKAMHQAKVE</sequence>
<dbReference type="GO" id="GO:0044283">
    <property type="term" value="P:small molecule biosynthetic process"/>
    <property type="evidence" value="ECO:0007669"/>
    <property type="project" value="UniProtKB-ARBA"/>
</dbReference>
<dbReference type="InterPro" id="IPR005123">
    <property type="entry name" value="Oxoglu/Fe-dep_dioxygenase_dom"/>
</dbReference>
<dbReference type="Pfam" id="PF14226">
    <property type="entry name" value="DIOX_N"/>
    <property type="match status" value="1"/>
</dbReference>
<dbReference type="GO" id="GO:0046872">
    <property type="term" value="F:metal ion binding"/>
    <property type="evidence" value="ECO:0007669"/>
    <property type="project" value="UniProtKB-KW"/>
</dbReference>
<keyword evidence="2" id="KW-0560">Oxidoreductase</keyword>
<keyword evidence="2" id="KW-0479">Metal-binding</keyword>
<proteinExistence type="inferred from homology"/>
<dbReference type="AlphaFoldDB" id="A0AA39WCP4"/>
<dbReference type="InterPro" id="IPR044861">
    <property type="entry name" value="IPNS-like_FE2OG_OXY"/>
</dbReference>
<dbReference type="InterPro" id="IPR027443">
    <property type="entry name" value="IPNS-like_sf"/>
</dbReference>
<dbReference type="PRINTS" id="PR00682">
    <property type="entry name" value="IPNSYNTHASE"/>
</dbReference>
<dbReference type="Gene3D" id="2.60.120.330">
    <property type="entry name" value="B-lactam Antibiotic, Isopenicillin N Synthase, Chain"/>
    <property type="match status" value="1"/>
</dbReference>
<reference evidence="4" key="1">
    <citation type="submission" date="2023-06" db="EMBL/GenBank/DDBJ databases">
        <title>Genome-scale phylogeny and comparative genomics of the fungal order Sordariales.</title>
        <authorList>
            <consortium name="Lawrence Berkeley National Laboratory"/>
            <person name="Hensen N."/>
            <person name="Bonometti L."/>
            <person name="Westerberg I."/>
            <person name="Brannstrom I.O."/>
            <person name="Guillou S."/>
            <person name="Cros-Aarteil S."/>
            <person name="Calhoun S."/>
            <person name="Haridas S."/>
            <person name="Kuo A."/>
            <person name="Mondo S."/>
            <person name="Pangilinan J."/>
            <person name="Riley R."/>
            <person name="Labutti K."/>
            <person name="Andreopoulos B."/>
            <person name="Lipzen A."/>
            <person name="Chen C."/>
            <person name="Yanf M."/>
            <person name="Daum C."/>
            <person name="Ng V."/>
            <person name="Clum A."/>
            <person name="Steindorff A."/>
            <person name="Ohm R."/>
            <person name="Martin F."/>
            <person name="Silar P."/>
            <person name="Natvig D."/>
            <person name="Lalanne C."/>
            <person name="Gautier V."/>
            <person name="Ament-Velasquez S.L."/>
            <person name="Kruys A."/>
            <person name="Hutchinson M.I."/>
            <person name="Powell A.J."/>
            <person name="Barry K."/>
            <person name="Miller A.N."/>
            <person name="Grigoriev I.V."/>
            <person name="Debuchy R."/>
            <person name="Gladieux P."/>
            <person name="Thoren M.H."/>
            <person name="Johannesson H."/>
        </authorList>
    </citation>
    <scope>NUCLEOTIDE SEQUENCE</scope>
    <source>
        <strain evidence="4">CBS 606.72</strain>
    </source>
</reference>
<keyword evidence="5" id="KW-1185">Reference proteome</keyword>
<evidence type="ECO:0000256" key="1">
    <source>
        <dbReference type="ARBA" id="ARBA00008056"/>
    </source>
</evidence>
<comment type="similarity">
    <text evidence="1 2">Belongs to the iron/ascorbate-dependent oxidoreductase family.</text>
</comment>
<keyword evidence="2" id="KW-0408">Iron</keyword>
<dbReference type="EMBL" id="JAULSU010000007">
    <property type="protein sequence ID" value="KAK0610766.1"/>
    <property type="molecule type" value="Genomic_DNA"/>
</dbReference>
<accession>A0AA39WCP4</accession>
<evidence type="ECO:0000313" key="5">
    <source>
        <dbReference type="Proteomes" id="UP001175000"/>
    </source>
</evidence>
<evidence type="ECO:0000256" key="2">
    <source>
        <dbReference type="RuleBase" id="RU003682"/>
    </source>
</evidence>
<dbReference type="SUPFAM" id="SSF51197">
    <property type="entry name" value="Clavaminate synthase-like"/>
    <property type="match status" value="1"/>
</dbReference>
<dbReference type="GO" id="GO:0016491">
    <property type="term" value="F:oxidoreductase activity"/>
    <property type="evidence" value="ECO:0007669"/>
    <property type="project" value="UniProtKB-KW"/>
</dbReference>
<gene>
    <name evidence="4" type="ORF">B0T14DRAFT_529070</name>
</gene>
<dbReference type="InterPro" id="IPR050231">
    <property type="entry name" value="Iron_ascorbate_oxido_reductase"/>
</dbReference>
<organism evidence="4 5">
    <name type="scientific">Immersiella caudata</name>
    <dbReference type="NCBI Taxonomy" id="314043"/>
    <lineage>
        <taxon>Eukaryota</taxon>
        <taxon>Fungi</taxon>
        <taxon>Dikarya</taxon>
        <taxon>Ascomycota</taxon>
        <taxon>Pezizomycotina</taxon>
        <taxon>Sordariomycetes</taxon>
        <taxon>Sordariomycetidae</taxon>
        <taxon>Sordariales</taxon>
        <taxon>Lasiosphaeriaceae</taxon>
        <taxon>Immersiella</taxon>
    </lineage>
</organism>